<feature type="transmembrane region" description="Helical" evidence="8">
    <location>
        <begin position="187"/>
        <end position="206"/>
    </location>
</feature>
<keyword evidence="10" id="KW-1185">Reference proteome</keyword>
<evidence type="ECO:0000256" key="1">
    <source>
        <dbReference type="ARBA" id="ARBA00004173"/>
    </source>
</evidence>
<keyword evidence="7 8" id="KW-0472">Membrane</keyword>
<evidence type="ECO:0000256" key="8">
    <source>
        <dbReference type="SAM" id="Phobius"/>
    </source>
</evidence>
<evidence type="ECO:0000256" key="3">
    <source>
        <dbReference type="ARBA" id="ARBA00022692"/>
    </source>
</evidence>
<name>G3B9L1_CANTC</name>
<dbReference type="Gene3D" id="1.20.5.340">
    <property type="match status" value="1"/>
</dbReference>
<dbReference type="GO" id="GO:0016020">
    <property type="term" value="C:membrane"/>
    <property type="evidence" value="ECO:0007669"/>
    <property type="project" value="UniProtKB-SubCell"/>
</dbReference>
<evidence type="ECO:0000256" key="2">
    <source>
        <dbReference type="ARBA" id="ARBA00004370"/>
    </source>
</evidence>
<keyword evidence="5" id="KW-0175">Coiled coil</keyword>
<dbReference type="InterPro" id="IPR024461">
    <property type="entry name" value="CCDC90-like"/>
</dbReference>
<evidence type="ECO:0000256" key="4">
    <source>
        <dbReference type="ARBA" id="ARBA00022989"/>
    </source>
</evidence>
<evidence type="ECO:0000313" key="9">
    <source>
        <dbReference type="EMBL" id="EGV61918.1"/>
    </source>
</evidence>
<dbReference type="Pfam" id="PF07798">
    <property type="entry name" value="CCDC90-like"/>
    <property type="match status" value="1"/>
</dbReference>
<dbReference type="GO" id="GO:0005739">
    <property type="term" value="C:mitochondrion"/>
    <property type="evidence" value="ECO:0007669"/>
    <property type="project" value="UniProtKB-SubCell"/>
</dbReference>
<keyword evidence="3 8" id="KW-0812">Transmembrane</keyword>
<organism evidence="10">
    <name type="scientific">Candida tenuis (strain ATCC 10573 / BCRC 21748 / CBS 615 / JCM 9827 / NBRC 10315 / NRRL Y-1498 / VKM Y-70)</name>
    <name type="common">Yeast</name>
    <name type="synonym">Yamadazyma tenuis</name>
    <dbReference type="NCBI Taxonomy" id="590646"/>
    <lineage>
        <taxon>Eukaryota</taxon>
        <taxon>Fungi</taxon>
        <taxon>Dikarya</taxon>
        <taxon>Ascomycota</taxon>
        <taxon>Saccharomycotina</taxon>
        <taxon>Pichiomycetes</taxon>
        <taxon>Debaryomycetaceae</taxon>
        <taxon>Yamadazyma</taxon>
    </lineage>
</organism>
<dbReference type="STRING" id="590646.G3B9L1"/>
<evidence type="ECO:0008006" key="11">
    <source>
        <dbReference type="Google" id="ProtNLM"/>
    </source>
</evidence>
<sequence>MSAETQTENIDTVAEDDEYLTTIFEKMEPYMDTYEVFKQLTDAGFTDKQSEEIISLLIVQLNSKLAKLPTKYSQLYELENEKYLFESAQQELRVDVTRSREAQINASISLINGLERDFNIIQDELNNDVLQLKNNNQVTINDEKQENTLASKKMFLKIQEANHKITTELIGTMRSEIESLRWNLSRWGIISILVCVFSGCASFYIYKRKVNAESHNSDEFIPLVIYEPSEFDEDDYHTDLDENVIH</sequence>
<evidence type="ECO:0000256" key="5">
    <source>
        <dbReference type="ARBA" id="ARBA00023054"/>
    </source>
</evidence>
<evidence type="ECO:0000256" key="6">
    <source>
        <dbReference type="ARBA" id="ARBA00023128"/>
    </source>
</evidence>
<dbReference type="HOGENOM" id="CLU_056763_0_0_1"/>
<dbReference type="PANTHER" id="PTHR14360">
    <property type="entry name" value="PROTEIN FMP32, MITOCHONDRIAL"/>
    <property type="match status" value="1"/>
</dbReference>
<proteinExistence type="predicted"/>
<dbReference type="eggNOG" id="ENOG502S831">
    <property type="taxonomic scope" value="Eukaryota"/>
</dbReference>
<gene>
    <name evidence="9" type="ORF">CANTEDRAFT_115372</name>
</gene>
<dbReference type="PANTHER" id="PTHR14360:SF12">
    <property type="entry name" value="MOZ PROTEIN REPRESENTS A CHROMATIN-ASSOCIATED ACETYLTRANSFERASE"/>
    <property type="match status" value="1"/>
</dbReference>
<accession>G3B9L1</accession>
<dbReference type="Proteomes" id="UP000000707">
    <property type="component" value="Unassembled WGS sequence"/>
</dbReference>
<dbReference type="AlphaFoldDB" id="G3B9L1"/>
<dbReference type="EMBL" id="GL996527">
    <property type="protein sequence ID" value="EGV61918.1"/>
    <property type="molecule type" value="Genomic_DNA"/>
</dbReference>
<comment type="subcellular location">
    <subcellularLocation>
        <location evidence="2">Membrane</location>
    </subcellularLocation>
    <subcellularLocation>
        <location evidence="1">Mitochondrion</location>
    </subcellularLocation>
</comment>
<evidence type="ECO:0000256" key="7">
    <source>
        <dbReference type="ARBA" id="ARBA00023136"/>
    </source>
</evidence>
<keyword evidence="4 8" id="KW-1133">Transmembrane helix</keyword>
<protein>
    <recommendedName>
        <fullName evidence="11">DUF1640-domain-containing protein</fullName>
    </recommendedName>
</protein>
<reference evidence="9 10" key="1">
    <citation type="journal article" date="2011" name="Proc. Natl. Acad. Sci. U.S.A.">
        <title>Comparative genomics of xylose-fermenting fungi for enhanced biofuel production.</title>
        <authorList>
            <person name="Wohlbach D.J."/>
            <person name="Kuo A."/>
            <person name="Sato T.K."/>
            <person name="Potts K.M."/>
            <person name="Salamov A.A."/>
            <person name="LaButti K.M."/>
            <person name="Sun H."/>
            <person name="Clum A."/>
            <person name="Pangilinan J.L."/>
            <person name="Lindquist E.A."/>
            <person name="Lucas S."/>
            <person name="Lapidus A."/>
            <person name="Jin M."/>
            <person name="Gunawan C."/>
            <person name="Balan V."/>
            <person name="Dale B.E."/>
            <person name="Jeffries T.W."/>
            <person name="Zinkel R."/>
            <person name="Barry K.W."/>
            <person name="Grigoriev I.V."/>
            <person name="Gasch A.P."/>
        </authorList>
    </citation>
    <scope>NUCLEOTIDE SEQUENCE [LARGE SCALE GENOMIC DNA]</scope>
    <source>
        <strain evidence="10">ATCC 10573 / BCRC 21748 / CBS 615 / JCM 9827 / NBRC 10315 / NRRL Y-1498 / VKM Y-70</strain>
    </source>
</reference>
<keyword evidence="6" id="KW-0496">Mitochondrion</keyword>
<evidence type="ECO:0000313" key="10">
    <source>
        <dbReference type="Proteomes" id="UP000000707"/>
    </source>
</evidence>